<feature type="compositionally biased region" description="Polar residues" evidence="1">
    <location>
        <begin position="136"/>
        <end position="145"/>
    </location>
</feature>
<evidence type="ECO:0000256" key="1">
    <source>
        <dbReference type="SAM" id="MobiDB-lite"/>
    </source>
</evidence>
<feature type="compositionally biased region" description="Polar residues" evidence="1">
    <location>
        <begin position="244"/>
        <end position="254"/>
    </location>
</feature>
<evidence type="ECO:0000313" key="3">
    <source>
        <dbReference type="EMBL" id="KAF9894087.1"/>
    </source>
</evidence>
<organism evidence="3 4">
    <name type="scientific">Aspergillus nanangensis</name>
    <dbReference type="NCBI Taxonomy" id="2582783"/>
    <lineage>
        <taxon>Eukaryota</taxon>
        <taxon>Fungi</taxon>
        <taxon>Dikarya</taxon>
        <taxon>Ascomycota</taxon>
        <taxon>Pezizomycotina</taxon>
        <taxon>Eurotiomycetes</taxon>
        <taxon>Eurotiomycetidae</taxon>
        <taxon>Eurotiales</taxon>
        <taxon>Aspergillaceae</taxon>
        <taxon>Aspergillus</taxon>
        <taxon>Aspergillus subgen. Circumdati</taxon>
    </lineage>
</organism>
<protein>
    <recommendedName>
        <fullName evidence="2">5'-3' DNA helicase ZGRF1-like N-terminal domain-containing protein</fullName>
    </recommendedName>
</protein>
<evidence type="ECO:0000313" key="4">
    <source>
        <dbReference type="Proteomes" id="UP001194746"/>
    </source>
</evidence>
<dbReference type="Proteomes" id="UP001194746">
    <property type="component" value="Unassembled WGS sequence"/>
</dbReference>
<reference evidence="3" key="1">
    <citation type="journal article" date="2019" name="Beilstein J. Org. Chem.">
        <title>Nanangenines: drimane sesquiterpenoids as the dominant metabolite cohort of a novel Australian fungus, Aspergillus nanangensis.</title>
        <authorList>
            <person name="Lacey H.J."/>
            <person name="Gilchrist C.L.M."/>
            <person name="Crombie A."/>
            <person name="Kalaitzis J.A."/>
            <person name="Vuong D."/>
            <person name="Rutledge P.J."/>
            <person name="Turner P."/>
            <person name="Pitt J.I."/>
            <person name="Lacey E."/>
            <person name="Chooi Y.H."/>
            <person name="Piggott A.M."/>
        </authorList>
    </citation>
    <scope>NUCLEOTIDE SEQUENCE</scope>
    <source>
        <strain evidence="3">MST-FP2251</strain>
    </source>
</reference>
<feature type="compositionally biased region" description="Basic and acidic residues" evidence="1">
    <location>
        <begin position="350"/>
        <end position="363"/>
    </location>
</feature>
<comment type="caution">
    <text evidence="3">The sequence shown here is derived from an EMBL/GenBank/DDBJ whole genome shotgun (WGS) entry which is preliminary data.</text>
</comment>
<sequence>MSSTPRASQQPWSVPATQNTAPVIKFRCLYTHDVRRKAKRWQDGYLRFHTFNKRVMVYDTTGNFIGDLHWRQDEPLQDGDELELDRGVMIQVCESIERTETDISVIYSGKKSQGSPTQPAERPTPIMRPSTGVRPSISSQPTRSLNDLLGIKKTVPTTKLVSPFEERNPPRPNENVQRPSERAPKRQKIIPSDDRTREPMLPRINRVQPAVVGLSSPPRPPNPALPGREVVERVKVPPKPLPESNTVSSENTNPKIIDKPSRSEFSASSSGAGNPPEITGNSLRLSTSKPRKKLLYRGLLPSQPTGMPTSGLEPPLVIDLTASKTPPPATDYTPSASTMRALDEVTGEFADHPSLRGGEKEPRPVPAARHSAHVKNASIARSSGLRKAYSDPSALTSINGIRTRTVSAKSPLTTGADEENPPEQGPWTSEALYLFDFWPPGRPKPD</sequence>
<dbReference type="AlphaFoldDB" id="A0AAD4GYK3"/>
<feature type="compositionally biased region" description="Basic and acidic residues" evidence="1">
    <location>
        <begin position="191"/>
        <end position="200"/>
    </location>
</feature>
<evidence type="ECO:0000259" key="2">
    <source>
        <dbReference type="Pfam" id="PF10382"/>
    </source>
</evidence>
<dbReference type="Pfam" id="PF10382">
    <property type="entry name" value="ZGRF1-like_N"/>
    <property type="match status" value="1"/>
</dbReference>
<dbReference type="InterPro" id="IPR052800">
    <property type="entry name" value="DNA_Repair_Helicase_ZGRF1"/>
</dbReference>
<dbReference type="PANTHER" id="PTHR28535:SF1">
    <property type="entry name" value="PROTEIN ZGRF1"/>
    <property type="match status" value="1"/>
</dbReference>
<dbReference type="EMBL" id="VCAU01000005">
    <property type="protein sequence ID" value="KAF9894087.1"/>
    <property type="molecule type" value="Genomic_DNA"/>
</dbReference>
<feature type="compositionally biased region" description="Polar residues" evidence="1">
    <location>
        <begin position="393"/>
        <end position="413"/>
    </location>
</feature>
<dbReference type="GO" id="GO:0035861">
    <property type="term" value="C:site of double-strand break"/>
    <property type="evidence" value="ECO:0007669"/>
    <property type="project" value="TreeGrafter"/>
</dbReference>
<reference evidence="3" key="2">
    <citation type="submission" date="2020-02" db="EMBL/GenBank/DDBJ databases">
        <authorList>
            <person name="Gilchrist C.L.M."/>
            <person name="Chooi Y.-H."/>
        </authorList>
    </citation>
    <scope>NUCLEOTIDE SEQUENCE</scope>
    <source>
        <strain evidence="3">MST-FP2251</strain>
    </source>
</reference>
<dbReference type="InterPro" id="IPR018838">
    <property type="entry name" value="ZGRF1-like_N"/>
</dbReference>
<dbReference type="PANTHER" id="PTHR28535">
    <property type="entry name" value="ZINC FINGER GRF-TYPE CONTAINING 1"/>
    <property type="match status" value="1"/>
</dbReference>
<feature type="compositionally biased region" description="Polar residues" evidence="1">
    <location>
        <begin position="279"/>
        <end position="288"/>
    </location>
</feature>
<accession>A0AAD4GYK3</accession>
<feature type="domain" description="5'-3' DNA helicase ZGRF1-like N-terminal" evidence="2">
    <location>
        <begin position="23"/>
        <end position="103"/>
    </location>
</feature>
<keyword evidence="4" id="KW-1185">Reference proteome</keyword>
<gene>
    <name evidence="3" type="ORF">FE257_009060</name>
</gene>
<dbReference type="GO" id="GO:0006302">
    <property type="term" value="P:double-strand break repair"/>
    <property type="evidence" value="ECO:0007669"/>
    <property type="project" value="TreeGrafter"/>
</dbReference>
<feature type="region of interest" description="Disordered" evidence="1">
    <location>
        <begin position="350"/>
        <end position="446"/>
    </location>
</feature>
<feature type="region of interest" description="Disordered" evidence="1">
    <location>
        <begin position="109"/>
        <end position="289"/>
    </location>
</feature>
<dbReference type="GO" id="GO:0005634">
    <property type="term" value="C:nucleus"/>
    <property type="evidence" value="ECO:0007669"/>
    <property type="project" value="TreeGrafter"/>
</dbReference>
<proteinExistence type="predicted"/>
<name>A0AAD4GYK3_ASPNN</name>